<dbReference type="Gene3D" id="3.50.14.10">
    <property type="entry name" value="Replication terminator Tus, domain 1 superfamily/Replication terminator Tus"/>
    <property type="match status" value="1"/>
</dbReference>
<sequence>MSELIVKKIVDDITLLKSAISNLCFLLNKSKVKAEILTQNYSDIEIIEDLSIPYSNFYYEDDDPEGNKVNSYYGYICCPSNKKIIEEVTLINMLKVNISSSIKNLRLFYKSNPPIFKKIIAKVDPIGRVNLKELTRLIVLIESDNSPIKKVSFQPEIINKGKGRCLTGSEIKFVINNYFEGVEGRYAQDLIQLNSIKSNELLSPIGAERRKCRVNISSEDKMFKGKYCSIPIIILSKPSIYFKTNLHSIFEKSFNKTRVDQQLEEVPFLAFRSFTRKKMGFKTFLSNDDLEERADYLISAFI</sequence>
<dbReference type="EMBL" id="JQED01000047">
    <property type="protein sequence ID" value="KGJ88412.1"/>
    <property type="molecule type" value="Genomic_DNA"/>
</dbReference>
<name>A0A099KEE8_COLPS</name>
<comment type="caution">
    <text evidence="1">The sequence shown here is derived from an EMBL/GenBank/DDBJ whole genome shotgun (WGS) entry which is preliminary data.</text>
</comment>
<dbReference type="GO" id="GO:0006274">
    <property type="term" value="P:DNA replication termination"/>
    <property type="evidence" value="ECO:0007669"/>
    <property type="project" value="InterPro"/>
</dbReference>
<dbReference type="Proteomes" id="UP000029843">
    <property type="component" value="Unassembled WGS sequence"/>
</dbReference>
<reference evidence="1 2" key="1">
    <citation type="submission" date="2014-08" db="EMBL/GenBank/DDBJ databases">
        <title>Genomic and Phenotypic Diversity of Colwellia psychrerythraea strains from Disparate Marine Basins.</title>
        <authorList>
            <person name="Techtmann S.M."/>
            <person name="Stelling S.C."/>
            <person name="Utturkar S.M."/>
            <person name="Alshibli N."/>
            <person name="Harris A."/>
            <person name="Brown S.D."/>
            <person name="Hazen T.C."/>
        </authorList>
    </citation>
    <scope>NUCLEOTIDE SEQUENCE [LARGE SCALE GENOMIC DNA]</scope>
    <source>
        <strain evidence="1 2">ND2E</strain>
    </source>
</reference>
<dbReference type="RefSeq" id="WP_033095200.1">
    <property type="nucleotide sequence ID" value="NZ_JQED01000047.1"/>
</dbReference>
<dbReference type="GO" id="GO:0003677">
    <property type="term" value="F:DNA binding"/>
    <property type="evidence" value="ECO:0007669"/>
    <property type="project" value="InterPro"/>
</dbReference>
<dbReference type="PATRIC" id="fig|28229.4.peg.3603"/>
<dbReference type="InterPro" id="IPR036381">
    <property type="entry name" value="Tus_dom1"/>
</dbReference>
<accession>A0A099KEE8</accession>
<organism evidence="1 2">
    <name type="scientific">Colwellia psychrerythraea</name>
    <name type="common">Vibrio psychroerythus</name>
    <dbReference type="NCBI Taxonomy" id="28229"/>
    <lineage>
        <taxon>Bacteria</taxon>
        <taxon>Pseudomonadati</taxon>
        <taxon>Pseudomonadota</taxon>
        <taxon>Gammaproteobacteria</taxon>
        <taxon>Alteromonadales</taxon>
        <taxon>Colwelliaceae</taxon>
        <taxon>Colwellia</taxon>
    </lineage>
</organism>
<dbReference type="AlphaFoldDB" id="A0A099KEE8"/>
<dbReference type="GO" id="GO:0005737">
    <property type="term" value="C:cytoplasm"/>
    <property type="evidence" value="ECO:0007669"/>
    <property type="project" value="InterPro"/>
</dbReference>
<evidence type="ECO:0000313" key="2">
    <source>
        <dbReference type="Proteomes" id="UP000029843"/>
    </source>
</evidence>
<protein>
    <submittedName>
        <fullName evidence="1">Uncharacterized protein</fullName>
    </submittedName>
</protein>
<proteinExistence type="predicted"/>
<gene>
    <name evidence="1" type="ORF">ND2E_4248</name>
</gene>
<evidence type="ECO:0000313" key="1">
    <source>
        <dbReference type="EMBL" id="KGJ88412.1"/>
    </source>
</evidence>